<dbReference type="SUPFAM" id="SSF82679">
    <property type="entry name" value="N-utilization substance G protein NusG, N-terminal domain"/>
    <property type="match status" value="1"/>
</dbReference>
<dbReference type="PANTHER" id="PTHR30265">
    <property type="entry name" value="RHO-INTERACTING TRANSCRIPTION TERMINATION FACTOR NUSG"/>
    <property type="match status" value="1"/>
</dbReference>
<dbReference type="CDD" id="cd09895">
    <property type="entry name" value="NGN_SP_UpxY"/>
    <property type="match status" value="1"/>
</dbReference>
<reference evidence="5 6" key="1">
    <citation type="submission" date="2016-10" db="EMBL/GenBank/DDBJ databases">
        <authorList>
            <person name="de Groot N.N."/>
        </authorList>
    </citation>
    <scope>NUCLEOTIDE SEQUENCE [LARGE SCALE GENOMIC DNA]</scope>
    <source>
        <strain evidence="5 6">DSM 18684</strain>
    </source>
</reference>
<protein>
    <submittedName>
        <fullName evidence="5">Transcription antitermination factor NusG</fullName>
    </submittedName>
</protein>
<organism evidence="5 6">
    <name type="scientific">Pedobacter insulae</name>
    <dbReference type="NCBI Taxonomy" id="414048"/>
    <lineage>
        <taxon>Bacteria</taxon>
        <taxon>Pseudomonadati</taxon>
        <taxon>Bacteroidota</taxon>
        <taxon>Sphingobacteriia</taxon>
        <taxon>Sphingobacteriales</taxon>
        <taxon>Sphingobacteriaceae</taxon>
        <taxon>Pedobacter</taxon>
    </lineage>
</organism>
<dbReference type="GO" id="GO:0006354">
    <property type="term" value="P:DNA-templated transcription elongation"/>
    <property type="evidence" value="ECO:0007669"/>
    <property type="project" value="InterPro"/>
</dbReference>
<dbReference type="STRING" id="414048.SAMN04489864_103283"/>
<feature type="domain" description="NusG-like N-terminal" evidence="4">
    <location>
        <begin position="15"/>
        <end position="106"/>
    </location>
</feature>
<evidence type="ECO:0000313" key="5">
    <source>
        <dbReference type="EMBL" id="SFG92982.1"/>
    </source>
</evidence>
<dbReference type="Proteomes" id="UP000199666">
    <property type="component" value="Unassembled WGS sequence"/>
</dbReference>
<evidence type="ECO:0000313" key="6">
    <source>
        <dbReference type="Proteomes" id="UP000199666"/>
    </source>
</evidence>
<dbReference type="InterPro" id="IPR036735">
    <property type="entry name" value="NGN_dom_sf"/>
</dbReference>
<dbReference type="AlphaFoldDB" id="A0A1I2VVA4"/>
<dbReference type="RefSeq" id="WP_245768049.1">
    <property type="nucleotide sequence ID" value="NZ_FOPP01000003.1"/>
</dbReference>
<dbReference type="PANTHER" id="PTHR30265:SF4">
    <property type="entry name" value="KOW MOTIF FAMILY PROTEIN, EXPRESSED"/>
    <property type="match status" value="1"/>
</dbReference>
<evidence type="ECO:0000256" key="3">
    <source>
        <dbReference type="ARBA" id="ARBA00023163"/>
    </source>
</evidence>
<evidence type="ECO:0000256" key="1">
    <source>
        <dbReference type="ARBA" id="ARBA00022814"/>
    </source>
</evidence>
<dbReference type="InterPro" id="IPR043425">
    <property type="entry name" value="NusG-like"/>
</dbReference>
<name>A0A1I2VVA4_9SPHI</name>
<dbReference type="GO" id="GO:0031564">
    <property type="term" value="P:transcription antitermination"/>
    <property type="evidence" value="ECO:0007669"/>
    <property type="project" value="UniProtKB-KW"/>
</dbReference>
<keyword evidence="2" id="KW-0805">Transcription regulation</keyword>
<dbReference type="InterPro" id="IPR006645">
    <property type="entry name" value="NGN-like_dom"/>
</dbReference>
<keyword evidence="6" id="KW-1185">Reference proteome</keyword>
<dbReference type="EMBL" id="FOPP01000003">
    <property type="protein sequence ID" value="SFG92982.1"/>
    <property type="molecule type" value="Genomic_DNA"/>
</dbReference>
<sequence length="175" mass="20164">MVGILEEKMIDKDYKWYPIYTRSRAEKKTQIALNQKNIITYLPLIKVEKQWSDRKKVTLEPLLKSYLFIYISAKEFTEVLMTYGVSRFIYFSGSIVSIPTKQLDDLKLLLSDGSDLEINETEVAPGEKVIIKAGPFKGILAELVYLKHNQKIVLRLENLGYTISINTSLANIERL</sequence>
<proteinExistence type="predicted"/>
<dbReference type="Gene3D" id="3.30.70.940">
    <property type="entry name" value="NusG, N-terminal domain"/>
    <property type="match status" value="1"/>
</dbReference>
<keyword evidence="3" id="KW-0804">Transcription</keyword>
<dbReference type="NCBIfam" id="NF033644">
    <property type="entry name" value="antiterm_UpxY"/>
    <property type="match status" value="1"/>
</dbReference>
<evidence type="ECO:0000256" key="2">
    <source>
        <dbReference type="ARBA" id="ARBA00023015"/>
    </source>
</evidence>
<evidence type="ECO:0000259" key="4">
    <source>
        <dbReference type="Pfam" id="PF02357"/>
    </source>
</evidence>
<accession>A0A1I2VVA4</accession>
<dbReference type="Pfam" id="PF02357">
    <property type="entry name" value="NusG"/>
    <property type="match status" value="1"/>
</dbReference>
<keyword evidence="1" id="KW-0889">Transcription antitermination</keyword>
<gene>
    <name evidence="5" type="ORF">SAMN04489864_103283</name>
</gene>